<comment type="catalytic activity">
    <reaction evidence="10">
        <text>an acyl phosphate + sn-glycerol 3-phosphate = a 1-acyl-sn-glycero-3-phosphate + phosphate</text>
        <dbReference type="Rhea" id="RHEA:34075"/>
        <dbReference type="ChEBI" id="CHEBI:43474"/>
        <dbReference type="ChEBI" id="CHEBI:57597"/>
        <dbReference type="ChEBI" id="CHEBI:57970"/>
        <dbReference type="ChEBI" id="CHEBI:59918"/>
        <dbReference type="EC" id="2.3.1.275"/>
    </reaction>
</comment>
<evidence type="ECO:0000313" key="12">
    <source>
        <dbReference type="Proteomes" id="UP000886883"/>
    </source>
</evidence>
<evidence type="ECO:0000256" key="1">
    <source>
        <dbReference type="ARBA" id="ARBA00022475"/>
    </source>
</evidence>
<dbReference type="GO" id="GO:0043772">
    <property type="term" value="F:acyl-phosphate glycerol-3-phosphate acyltransferase activity"/>
    <property type="evidence" value="ECO:0007669"/>
    <property type="project" value="UniProtKB-UniRule"/>
</dbReference>
<feature type="transmembrane region" description="Helical" evidence="10">
    <location>
        <begin position="172"/>
        <end position="190"/>
    </location>
</feature>
<keyword evidence="5 10" id="KW-1133">Transmembrane helix</keyword>
<keyword evidence="6 10" id="KW-0443">Lipid metabolism</keyword>
<dbReference type="Pfam" id="PF02660">
    <property type="entry name" value="G3P_acyltransf"/>
    <property type="match status" value="1"/>
</dbReference>
<keyword evidence="2 10" id="KW-0444">Lipid biosynthesis</keyword>
<feature type="transmembrane region" description="Helical" evidence="10">
    <location>
        <begin position="81"/>
        <end position="99"/>
    </location>
</feature>
<proteinExistence type="inferred from homology"/>
<dbReference type="GO" id="GO:0008654">
    <property type="term" value="P:phospholipid biosynthetic process"/>
    <property type="evidence" value="ECO:0007669"/>
    <property type="project" value="UniProtKB-UniRule"/>
</dbReference>
<comment type="pathway">
    <text evidence="10">Lipid metabolism; phospholipid metabolism.</text>
</comment>
<keyword evidence="11" id="KW-0012">Acyltransferase</keyword>
<organism evidence="11 12">
    <name type="scientific">Candidatus Eisenbergiella merdigallinarum</name>
    <dbReference type="NCBI Taxonomy" id="2838552"/>
    <lineage>
        <taxon>Bacteria</taxon>
        <taxon>Bacillati</taxon>
        <taxon>Bacillota</taxon>
        <taxon>Clostridia</taxon>
        <taxon>Lachnospirales</taxon>
        <taxon>Lachnospiraceae</taxon>
        <taxon>Eisenbergiella</taxon>
    </lineage>
</organism>
<evidence type="ECO:0000256" key="10">
    <source>
        <dbReference type="HAMAP-Rule" id="MF_01043"/>
    </source>
</evidence>
<evidence type="ECO:0000256" key="8">
    <source>
        <dbReference type="ARBA" id="ARBA00023209"/>
    </source>
</evidence>
<feature type="transmembrane region" description="Helical" evidence="10">
    <location>
        <begin position="111"/>
        <end position="135"/>
    </location>
</feature>
<evidence type="ECO:0000256" key="4">
    <source>
        <dbReference type="ARBA" id="ARBA00022692"/>
    </source>
</evidence>
<evidence type="ECO:0000256" key="7">
    <source>
        <dbReference type="ARBA" id="ARBA00023136"/>
    </source>
</evidence>
<keyword evidence="8 10" id="KW-0594">Phospholipid biosynthesis</keyword>
<evidence type="ECO:0000256" key="9">
    <source>
        <dbReference type="ARBA" id="ARBA00023264"/>
    </source>
</evidence>
<gene>
    <name evidence="10 11" type="primary">plsY</name>
    <name evidence="11" type="ORF">H9763_00530</name>
</gene>
<comment type="subcellular location">
    <subcellularLocation>
        <location evidence="10">Cell membrane</location>
        <topology evidence="10">Multi-pass membrane protein</topology>
    </subcellularLocation>
</comment>
<dbReference type="Proteomes" id="UP000886883">
    <property type="component" value="Unassembled WGS sequence"/>
</dbReference>
<keyword evidence="9 10" id="KW-1208">Phospholipid metabolism</keyword>
<evidence type="ECO:0000313" key="11">
    <source>
        <dbReference type="EMBL" id="HJB89938.1"/>
    </source>
</evidence>
<dbReference type="PANTHER" id="PTHR30309">
    <property type="entry name" value="INNER MEMBRANE PROTEIN YGIH"/>
    <property type="match status" value="1"/>
</dbReference>
<keyword evidence="4 10" id="KW-0812">Transmembrane</keyword>
<comment type="similarity">
    <text evidence="10">Belongs to the PlsY family.</text>
</comment>
<dbReference type="InterPro" id="IPR003811">
    <property type="entry name" value="G3P_acylTferase_PlsY"/>
</dbReference>
<name>A0A9D2MND7_9FIRM</name>
<evidence type="ECO:0000256" key="6">
    <source>
        <dbReference type="ARBA" id="ARBA00023098"/>
    </source>
</evidence>
<comment type="caution">
    <text evidence="11">The sequence shown here is derived from an EMBL/GenBank/DDBJ whole genome shotgun (WGS) entry which is preliminary data.</text>
</comment>
<accession>A0A9D2MND7</accession>
<dbReference type="EMBL" id="DWXE01000001">
    <property type="protein sequence ID" value="HJB89938.1"/>
    <property type="molecule type" value="Genomic_DNA"/>
</dbReference>
<reference evidence="11" key="1">
    <citation type="journal article" date="2021" name="PeerJ">
        <title>Extensive microbial diversity within the chicken gut microbiome revealed by metagenomics and culture.</title>
        <authorList>
            <person name="Gilroy R."/>
            <person name="Ravi A."/>
            <person name="Getino M."/>
            <person name="Pursley I."/>
            <person name="Horton D.L."/>
            <person name="Alikhan N.F."/>
            <person name="Baker D."/>
            <person name="Gharbi K."/>
            <person name="Hall N."/>
            <person name="Watson M."/>
            <person name="Adriaenssens E.M."/>
            <person name="Foster-Nyarko E."/>
            <person name="Jarju S."/>
            <person name="Secka A."/>
            <person name="Antonio M."/>
            <person name="Oren A."/>
            <person name="Chaudhuri R.R."/>
            <person name="La Ragione R."/>
            <person name="Hildebrand F."/>
            <person name="Pallen M.J."/>
        </authorList>
    </citation>
    <scope>NUCLEOTIDE SEQUENCE</scope>
    <source>
        <strain evidence="11">USAMLcec3-2134</strain>
    </source>
</reference>
<keyword evidence="3 10" id="KW-0808">Transferase</keyword>
<comment type="function">
    <text evidence="10">Catalyzes the transfer of an acyl group from acyl-phosphate (acyl-PO(4)) to glycerol-3-phosphate (G3P) to form lysophosphatidic acid (LPA). This enzyme utilizes acyl-phosphate as fatty acyl donor, but not acyl-CoA or acyl-ACP.</text>
</comment>
<evidence type="ECO:0000256" key="2">
    <source>
        <dbReference type="ARBA" id="ARBA00022516"/>
    </source>
</evidence>
<comment type="subunit">
    <text evidence="10">Probably interacts with PlsX.</text>
</comment>
<protein>
    <recommendedName>
        <fullName evidence="10">Glycerol-3-phosphate acyltransferase</fullName>
    </recommendedName>
    <alternativeName>
        <fullName evidence="10">Acyl-PO4 G3P acyltransferase</fullName>
    </alternativeName>
    <alternativeName>
        <fullName evidence="10">Acyl-phosphate--glycerol-3-phosphate acyltransferase</fullName>
    </alternativeName>
    <alternativeName>
        <fullName evidence="10">G3P acyltransferase</fullName>
        <shortName evidence="10">GPAT</shortName>
        <ecNumber evidence="10">2.3.1.275</ecNumber>
    </alternativeName>
    <alternativeName>
        <fullName evidence="10">Lysophosphatidic acid synthase</fullName>
        <shortName evidence="10">LPA synthase</shortName>
    </alternativeName>
</protein>
<keyword evidence="7 10" id="KW-0472">Membrane</keyword>
<dbReference type="NCBIfam" id="TIGR00023">
    <property type="entry name" value="glycerol-3-phosphate 1-O-acyltransferase PlsY"/>
    <property type="match status" value="1"/>
</dbReference>
<evidence type="ECO:0000256" key="3">
    <source>
        <dbReference type="ARBA" id="ARBA00022679"/>
    </source>
</evidence>
<sequence>MVRLAALAIGYVFGLFQTAYIYGRMHGIDIRNYGSGNAGTTNTLRVLGTKAGLIVFAGDVIKCVLAIVVVRLLFSDSHGDMNYLLALYAAAGAILGHNYPFYLGFKGGKGIAATAGLILAFHPAFIPVGAALFFITFAVTHYVSLGSLLVYAGFMIQIVAMGEMGVFGMSRAHLVEMYIVAAFLTAMAYWKHRANIGRLLRGEERKTWLFKKNKESMVQEGK</sequence>
<reference evidence="11" key="2">
    <citation type="submission" date="2021-04" db="EMBL/GenBank/DDBJ databases">
        <authorList>
            <person name="Gilroy R."/>
        </authorList>
    </citation>
    <scope>NUCLEOTIDE SEQUENCE</scope>
    <source>
        <strain evidence="11">USAMLcec3-2134</strain>
    </source>
</reference>
<dbReference type="AlphaFoldDB" id="A0A9D2MND7"/>
<feature type="transmembrane region" description="Helical" evidence="10">
    <location>
        <begin position="142"/>
        <end position="160"/>
    </location>
</feature>
<evidence type="ECO:0000256" key="5">
    <source>
        <dbReference type="ARBA" id="ARBA00022989"/>
    </source>
</evidence>
<dbReference type="EC" id="2.3.1.275" evidence="10"/>
<keyword evidence="1 10" id="KW-1003">Cell membrane</keyword>
<dbReference type="PANTHER" id="PTHR30309:SF0">
    <property type="entry name" value="GLYCEROL-3-PHOSPHATE ACYLTRANSFERASE-RELATED"/>
    <property type="match status" value="1"/>
</dbReference>
<dbReference type="HAMAP" id="MF_01043">
    <property type="entry name" value="PlsY"/>
    <property type="match status" value="1"/>
</dbReference>
<dbReference type="SMART" id="SM01207">
    <property type="entry name" value="G3P_acyltransf"/>
    <property type="match status" value="1"/>
</dbReference>
<dbReference type="GO" id="GO:0005886">
    <property type="term" value="C:plasma membrane"/>
    <property type="evidence" value="ECO:0007669"/>
    <property type="project" value="UniProtKB-SubCell"/>
</dbReference>
<feature type="transmembrane region" description="Helical" evidence="10">
    <location>
        <begin position="51"/>
        <end position="74"/>
    </location>
</feature>